<keyword evidence="2" id="KW-1185">Reference proteome</keyword>
<proteinExistence type="predicted"/>
<dbReference type="Proteomes" id="UP000199071">
    <property type="component" value="Unassembled WGS sequence"/>
</dbReference>
<protein>
    <submittedName>
        <fullName evidence="1">Uncharacterized protein</fullName>
    </submittedName>
</protein>
<evidence type="ECO:0000313" key="2">
    <source>
        <dbReference type="Proteomes" id="UP000199071"/>
    </source>
</evidence>
<dbReference type="RefSeq" id="WP_090879373.1">
    <property type="nucleotide sequence ID" value="NZ_FMXQ01000010.1"/>
</dbReference>
<sequence length="114" mass="11983">MAKKEVVASAAAAEQAAAEKKPVTKEEIDAVMVGGPAVYANKALATVTPAGLRVSFVEAYDADSPAVLRAAVLLPYDVAISVRDLLTRQLKQIEAAQTVEIEFDKDGKPSLKDG</sequence>
<name>A0A1G6E3K1_9HYPH</name>
<organism evidence="1 2">
    <name type="scientific">Bauldia litoralis</name>
    <dbReference type="NCBI Taxonomy" id="665467"/>
    <lineage>
        <taxon>Bacteria</taxon>
        <taxon>Pseudomonadati</taxon>
        <taxon>Pseudomonadota</taxon>
        <taxon>Alphaproteobacteria</taxon>
        <taxon>Hyphomicrobiales</taxon>
        <taxon>Kaistiaceae</taxon>
        <taxon>Bauldia</taxon>
    </lineage>
</organism>
<dbReference type="AlphaFoldDB" id="A0A1G6E3K1"/>
<reference evidence="1 2" key="1">
    <citation type="submission" date="2016-10" db="EMBL/GenBank/DDBJ databases">
        <authorList>
            <person name="de Groot N.N."/>
        </authorList>
    </citation>
    <scope>NUCLEOTIDE SEQUENCE [LARGE SCALE GENOMIC DNA]</scope>
    <source>
        <strain evidence="1 2">ATCC 35022</strain>
    </source>
</reference>
<accession>A0A1G6E3K1</accession>
<dbReference type="EMBL" id="FMXQ01000010">
    <property type="protein sequence ID" value="SDB51993.1"/>
    <property type="molecule type" value="Genomic_DNA"/>
</dbReference>
<gene>
    <name evidence="1" type="ORF">SAMN02982931_04059</name>
</gene>
<evidence type="ECO:0000313" key="1">
    <source>
        <dbReference type="EMBL" id="SDB51993.1"/>
    </source>
</evidence>